<reference evidence="1" key="1">
    <citation type="submission" date="2020-11" db="EMBL/GenBank/DDBJ databases">
        <authorList>
            <person name="Tran Van P."/>
        </authorList>
    </citation>
    <scope>NUCLEOTIDE SEQUENCE</scope>
</reference>
<protein>
    <submittedName>
        <fullName evidence="1">Uncharacterized protein</fullName>
    </submittedName>
</protein>
<name>A0A7R8WAD2_9CRUS</name>
<feature type="non-terminal residue" evidence="1">
    <location>
        <position position="1"/>
    </location>
</feature>
<evidence type="ECO:0000313" key="1">
    <source>
        <dbReference type="EMBL" id="CAD7225233.1"/>
    </source>
</evidence>
<sequence>TTFYVNTHLNSTSSCEIGEWFFDYTAYSCKAAMVKLWINLRVVLGWADIDRGSVSNTILTGVVLAIQYVSEASSAFESVVVIWIDDE</sequence>
<proteinExistence type="predicted"/>
<organism evidence="1">
    <name type="scientific">Cyprideis torosa</name>
    <dbReference type="NCBI Taxonomy" id="163714"/>
    <lineage>
        <taxon>Eukaryota</taxon>
        <taxon>Metazoa</taxon>
        <taxon>Ecdysozoa</taxon>
        <taxon>Arthropoda</taxon>
        <taxon>Crustacea</taxon>
        <taxon>Oligostraca</taxon>
        <taxon>Ostracoda</taxon>
        <taxon>Podocopa</taxon>
        <taxon>Podocopida</taxon>
        <taxon>Cytherocopina</taxon>
        <taxon>Cytheroidea</taxon>
        <taxon>Cytherideidae</taxon>
        <taxon>Cyprideis</taxon>
    </lineage>
</organism>
<dbReference type="EMBL" id="OB660530">
    <property type="protein sequence ID" value="CAD7225233.1"/>
    <property type="molecule type" value="Genomic_DNA"/>
</dbReference>
<accession>A0A7R8WAD2</accession>
<gene>
    <name evidence="1" type="ORF">CTOB1V02_LOCUS3178</name>
</gene>
<dbReference type="AlphaFoldDB" id="A0A7R8WAD2"/>
<feature type="non-terminal residue" evidence="1">
    <location>
        <position position="87"/>
    </location>
</feature>